<evidence type="ECO:0000313" key="6">
    <source>
        <dbReference type="Proteomes" id="UP000054558"/>
    </source>
</evidence>
<name>A0A1Y1I665_KLENI</name>
<keyword evidence="3" id="KW-0732">Signal</keyword>
<evidence type="ECO:0000256" key="3">
    <source>
        <dbReference type="SAM" id="SignalP"/>
    </source>
</evidence>
<feature type="compositionally biased region" description="Polar residues" evidence="2">
    <location>
        <begin position="70"/>
        <end position="80"/>
    </location>
</feature>
<feature type="compositionally biased region" description="Pro residues" evidence="2">
    <location>
        <begin position="647"/>
        <end position="661"/>
    </location>
</feature>
<dbReference type="PANTHER" id="PTHR48267:SF1">
    <property type="entry name" value="BILIRUBIN OXIDASE"/>
    <property type="match status" value="1"/>
</dbReference>
<dbReference type="GO" id="GO:0016491">
    <property type="term" value="F:oxidoreductase activity"/>
    <property type="evidence" value="ECO:0007669"/>
    <property type="project" value="InterPro"/>
</dbReference>
<feature type="chain" id="PRO_5012078627" evidence="3">
    <location>
        <begin position="27"/>
        <end position="751"/>
    </location>
</feature>
<dbReference type="AlphaFoldDB" id="A0A1Y1I665"/>
<evidence type="ECO:0000259" key="4">
    <source>
        <dbReference type="Pfam" id="PF07731"/>
    </source>
</evidence>
<dbReference type="InterPro" id="IPR045087">
    <property type="entry name" value="Cu-oxidase_fam"/>
</dbReference>
<accession>A0A1Y1I665</accession>
<dbReference type="InterPro" id="IPR008972">
    <property type="entry name" value="Cupredoxin"/>
</dbReference>
<dbReference type="EMBL" id="DF237129">
    <property type="protein sequence ID" value="GAQ84217.1"/>
    <property type="molecule type" value="Genomic_DNA"/>
</dbReference>
<dbReference type="STRING" id="105231.A0A1Y1I665"/>
<dbReference type="SUPFAM" id="SSF49503">
    <property type="entry name" value="Cupredoxins"/>
    <property type="match status" value="3"/>
</dbReference>
<feature type="region of interest" description="Disordered" evidence="2">
    <location>
        <begin position="27"/>
        <end position="103"/>
    </location>
</feature>
<proteinExistence type="inferred from homology"/>
<dbReference type="OrthoDB" id="262547at2759"/>
<dbReference type="Pfam" id="PF07731">
    <property type="entry name" value="Cu-oxidase_2"/>
    <property type="match status" value="1"/>
</dbReference>
<gene>
    <name evidence="5" type="ORF">KFL_001800240</name>
</gene>
<evidence type="ECO:0000256" key="2">
    <source>
        <dbReference type="SAM" id="MobiDB-lite"/>
    </source>
</evidence>
<sequence>MARATSLPSILVLAVLLTASTGLVYSTPNGKGAKHGETGSPARAPGPSTSRTRIPAPAPAPGPQPASPPTNSAPSVSPGSHSRAPVAPTPSTVAPGPIDPSNDVPISNEVRALFIGPGLVDFIDPPPKSSFIAPPSTTATSATDPVSAIGFWQQPLAFPERITTFDSRTFKQTIFNVTLGEFEVIGTLHPAIANSTALLAYGRSATTANLPGPTFEVLQGQPLFVTVVNKLPGNNTGSLANAIDYTLTFLPPPPGKGVFTSVHLHGGIQEPQSDGNPDVWFTNPDLCDYSTETCVGPLFNVSNKYLDPPGQKTHFYPNINPATLLFYHDHAFGVTRLNVYNGLLGHYIVRSQWELQNPALPKGKYEREMAIVDVLLNPDGSLDYPTMGVTPFHPKWVPETFGTFMTVNGKIWPFFEVERTTYRFRIVNGCQARFLNLRLVDPQSTGERIGNTSVLPFVQIGAEQGFLPAPAVLDTILMGNAERADVLIDFSRMPVGAEIIMSNDAAAPFPDGPAPVFGVNGTASVLKFIVVAHDARAGPTRGVPDRRAVGKFVPPAAMAAAPPVTKTRPLLLLENLTPSGATIQLTLNGLPYRSPLTGAPIVTELPAQGTTELWEMFNPTADSHPIHTHLVGFQVLNRQPYNTTSPPTSPVFTGPPEPPAPNETGMKDTVKVPPGFVTRILITFARPGWIPGQGPPFPFDPTPQPGYVWHCHILNHEDNDMMRPYFLIDPPTFVKLKGRVQKTSSFLRLVH</sequence>
<feature type="compositionally biased region" description="Low complexity" evidence="2">
    <location>
        <begin position="84"/>
        <end position="96"/>
    </location>
</feature>
<feature type="compositionally biased region" description="Pro residues" evidence="2">
    <location>
        <begin position="56"/>
        <end position="68"/>
    </location>
</feature>
<dbReference type="PANTHER" id="PTHR48267">
    <property type="entry name" value="CUPREDOXIN SUPERFAMILY PROTEIN"/>
    <property type="match status" value="1"/>
</dbReference>
<dbReference type="GO" id="GO:0005507">
    <property type="term" value="F:copper ion binding"/>
    <property type="evidence" value="ECO:0007669"/>
    <property type="project" value="InterPro"/>
</dbReference>
<dbReference type="CDD" id="cd13891">
    <property type="entry name" value="CuRO_3_CotA_like"/>
    <property type="match status" value="1"/>
</dbReference>
<reference evidence="5 6" key="1">
    <citation type="journal article" date="2014" name="Nat. Commun.">
        <title>Klebsormidium flaccidum genome reveals primary factors for plant terrestrial adaptation.</title>
        <authorList>
            <person name="Hori K."/>
            <person name="Maruyama F."/>
            <person name="Fujisawa T."/>
            <person name="Togashi T."/>
            <person name="Yamamoto N."/>
            <person name="Seo M."/>
            <person name="Sato S."/>
            <person name="Yamada T."/>
            <person name="Mori H."/>
            <person name="Tajima N."/>
            <person name="Moriyama T."/>
            <person name="Ikeuchi M."/>
            <person name="Watanabe M."/>
            <person name="Wada H."/>
            <person name="Kobayashi K."/>
            <person name="Saito M."/>
            <person name="Masuda T."/>
            <person name="Sasaki-Sekimoto Y."/>
            <person name="Mashiguchi K."/>
            <person name="Awai K."/>
            <person name="Shimojima M."/>
            <person name="Masuda S."/>
            <person name="Iwai M."/>
            <person name="Nobusawa T."/>
            <person name="Narise T."/>
            <person name="Kondo S."/>
            <person name="Saito H."/>
            <person name="Sato R."/>
            <person name="Murakawa M."/>
            <person name="Ihara Y."/>
            <person name="Oshima-Yamada Y."/>
            <person name="Ohtaka K."/>
            <person name="Satoh M."/>
            <person name="Sonobe K."/>
            <person name="Ishii M."/>
            <person name="Ohtani R."/>
            <person name="Kanamori-Sato M."/>
            <person name="Honoki R."/>
            <person name="Miyazaki D."/>
            <person name="Mochizuki H."/>
            <person name="Umetsu J."/>
            <person name="Higashi K."/>
            <person name="Shibata D."/>
            <person name="Kamiya Y."/>
            <person name="Sato N."/>
            <person name="Nakamura Y."/>
            <person name="Tabata S."/>
            <person name="Ida S."/>
            <person name="Kurokawa K."/>
            <person name="Ohta H."/>
        </authorList>
    </citation>
    <scope>NUCLEOTIDE SEQUENCE [LARGE SCALE GENOMIC DNA]</scope>
    <source>
        <strain evidence="5 6">NIES-2285</strain>
    </source>
</reference>
<comment type="similarity">
    <text evidence="1">Belongs to the multicopper oxidase family.</text>
</comment>
<feature type="domain" description="Plastocyanin-like" evidence="4">
    <location>
        <begin position="607"/>
        <end position="724"/>
    </location>
</feature>
<keyword evidence="6" id="KW-1185">Reference proteome</keyword>
<dbReference type="Gene3D" id="2.60.40.420">
    <property type="entry name" value="Cupredoxins - blue copper proteins"/>
    <property type="match status" value="3"/>
</dbReference>
<organism evidence="5 6">
    <name type="scientific">Klebsormidium nitens</name>
    <name type="common">Green alga</name>
    <name type="synonym">Ulothrix nitens</name>
    <dbReference type="NCBI Taxonomy" id="105231"/>
    <lineage>
        <taxon>Eukaryota</taxon>
        <taxon>Viridiplantae</taxon>
        <taxon>Streptophyta</taxon>
        <taxon>Klebsormidiophyceae</taxon>
        <taxon>Klebsormidiales</taxon>
        <taxon>Klebsormidiaceae</taxon>
        <taxon>Klebsormidium</taxon>
    </lineage>
</organism>
<protein>
    <submittedName>
        <fullName evidence="5">Cupredoxin superfamily protein</fullName>
    </submittedName>
</protein>
<evidence type="ECO:0000256" key="1">
    <source>
        <dbReference type="ARBA" id="ARBA00010609"/>
    </source>
</evidence>
<evidence type="ECO:0000313" key="5">
    <source>
        <dbReference type="EMBL" id="GAQ84217.1"/>
    </source>
</evidence>
<feature type="signal peptide" evidence="3">
    <location>
        <begin position="1"/>
        <end position="26"/>
    </location>
</feature>
<dbReference type="InterPro" id="IPR011706">
    <property type="entry name" value="Cu-oxidase_C"/>
</dbReference>
<dbReference type="OMA" id="PYSGRYV"/>
<dbReference type="Proteomes" id="UP000054558">
    <property type="component" value="Unassembled WGS sequence"/>
</dbReference>
<feature type="region of interest" description="Disordered" evidence="2">
    <location>
        <begin position="643"/>
        <end position="669"/>
    </location>
</feature>